<sequence>MLDITLLGSGGSMPMPHRFLSSLLISYKGRKILIDCGEGTQVAMRKMNTGFKNIDIICITHLHGDHVFGLPGLISTMRNSERTEKIVIVGPEGTRGVLRDLLSPITYMPFELDIIENPKTPLEIIKSSVGLQFHEYHESENQEIIFSTLALEHSSPCLGYSFYLKRKPKFSVEKAELNKVPMEIWGRLQKGETVVYDSVVYEPHMVLGEKRRGIKVSFVSDTRPTEAIPDFIRDSDLFICEGTYGDDMDSEKAQRNRHMTFKEAAMLAKDGEVRELLLTHFSPSMDKPEMYRQNAAEIFADVIIGYDGYMKTISFKDE</sequence>
<dbReference type="NCBIfam" id="NF000801">
    <property type="entry name" value="PRK00055.1-3"/>
    <property type="match status" value="1"/>
</dbReference>
<dbReference type="InterPro" id="IPR036866">
    <property type="entry name" value="RibonucZ/Hydroxyglut_hydro"/>
</dbReference>
<evidence type="ECO:0000256" key="2">
    <source>
        <dbReference type="ARBA" id="ARBA00022694"/>
    </source>
</evidence>
<feature type="binding site" evidence="8">
    <location>
        <position position="66"/>
    </location>
    <ligand>
        <name>Zn(2+)</name>
        <dbReference type="ChEBI" id="CHEBI:29105"/>
        <label>2</label>
        <note>catalytic</note>
    </ligand>
</feature>
<feature type="binding site" evidence="8">
    <location>
        <position position="63"/>
    </location>
    <ligand>
        <name>Zn(2+)</name>
        <dbReference type="ChEBI" id="CHEBI:29105"/>
        <label>1</label>
        <note>catalytic</note>
    </ligand>
</feature>
<feature type="binding site" evidence="8">
    <location>
        <position position="280"/>
    </location>
    <ligand>
        <name>Zn(2+)</name>
        <dbReference type="ChEBI" id="CHEBI:29105"/>
        <label>2</label>
        <note>catalytic</note>
    </ligand>
</feature>
<dbReference type="GO" id="GO:0008270">
    <property type="term" value="F:zinc ion binding"/>
    <property type="evidence" value="ECO:0007669"/>
    <property type="project" value="UniProtKB-UniRule"/>
</dbReference>
<keyword evidence="4 8" id="KW-0479">Metal-binding</keyword>
<keyword evidence="2 8" id="KW-0819">tRNA processing</keyword>
<evidence type="ECO:0000256" key="7">
    <source>
        <dbReference type="ARBA" id="ARBA00022833"/>
    </source>
</evidence>
<organism evidence="10 11">
    <name type="scientific">Lutispora thermophila DSM 19022</name>
    <dbReference type="NCBI Taxonomy" id="1122184"/>
    <lineage>
        <taxon>Bacteria</taxon>
        <taxon>Bacillati</taxon>
        <taxon>Bacillota</taxon>
        <taxon>Clostridia</taxon>
        <taxon>Lutisporales</taxon>
        <taxon>Lutisporaceae</taxon>
        <taxon>Lutispora</taxon>
    </lineage>
</organism>
<feature type="binding site" evidence="8">
    <location>
        <position position="61"/>
    </location>
    <ligand>
        <name>Zn(2+)</name>
        <dbReference type="ChEBI" id="CHEBI:29105"/>
        <label>1</label>
        <note>catalytic</note>
    </ligand>
</feature>
<keyword evidence="6 8" id="KW-0378">Hydrolase</keyword>
<dbReference type="OrthoDB" id="9800940at2"/>
<dbReference type="InterPro" id="IPR001279">
    <property type="entry name" value="Metallo-B-lactamas"/>
</dbReference>
<evidence type="ECO:0000259" key="9">
    <source>
        <dbReference type="SMART" id="SM00849"/>
    </source>
</evidence>
<comment type="function">
    <text evidence="8">Zinc phosphodiesterase, which displays some tRNA 3'-processing endonuclease activity. Probably involved in tRNA maturation, by removing a 3'-trailer from precursor tRNA.</text>
</comment>
<proteinExistence type="inferred from homology"/>
<evidence type="ECO:0000313" key="11">
    <source>
        <dbReference type="Proteomes" id="UP000184442"/>
    </source>
</evidence>
<keyword evidence="3 8" id="KW-0540">Nuclease</keyword>
<keyword evidence="5 8" id="KW-0255">Endonuclease</keyword>
<accession>A0A1M6HCJ7</accession>
<evidence type="ECO:0000256" key="5">
    <source>
        <dbReference type="ARBA" id="ARBA00022759"/>
    </source>
</evidence>
<dbReference type="CDD" id="cd07717">
    <property type="entry name" value="RNaseZ_ZiPD-like_MBL-fold"/>
    <property type="match status" value="1"/>
</dbReference>
<dbReference type="HAMAP" id="MF_01818">
    <property type="entry name" value="RNase_Z_BN"/>
    <property type="match status" value="1"/>
</dbReference>
<name>A0A1M6HCJ7_9FIRM</name>
<comment type="similarity">
    <text evidence="8">Belongs to the RNase Z family.</text>
</comment>
<dbReference type="PANTHER" id="PTHR46018:SF2">
    <property type="entry name" value="ZINC PHOSPHODIESTERASE ELAC PROTEIN 1"/>
    <property type="match status" value="1"/>
</dbReference>
<feature type="active site" description="Proton acceptor" evidence="8">
    <location>
        <position position="65"/>
    </location>
</feature>
<dbReference type="EMBL" id="FQZS01000020">
    <property type="protein sequence ID" value="SHJ19902.1"/>
    <property type="molecule type" value="Genomic_DNA"/>
</dbReference>
<evidence type="ECO:0000256" key="8">
    <source>
        <dbReference type="HAMAP-Rule" id="MF_01818"/>
    </source>
</evidence>
<dbReference type="PANTHER" id="PTHR46018">
    <property type="entry name" value="ZINC PHOSPHODIESTERASE ELAC PROTEIN 1"/>
    <property type="match status" value="1"/>
</dbReference>
<evidence type="ECO:0000256" key="3">
    <source>
        <dbReference type="ARBA" id="ARBA00022722"/>
    </source>
</evidence>
<dbReference type="Gene3D" id="3.60.15.10">
    <property type="entry name" value="Ribonuclease Z/Hydroxyacylglutathione hydrolase-like"/>
    <property type="match status" value="1"/>
</dbReference>
<dbReference type="Pfam" id="PF23023">
    <property type="entry name" value="Anti-Pycsar_Apyc1"/>
    <property type="match status" value="1"/>
</dbReference>
<reference evidence="10 11" key="1">
    <citation type="submission" date="2016-11" db="EMBL/GenBank/DDBJ databases">
        <authorList>
            <person name="Jaros S."/>
            <person name="Januszkiewicz K."/>
            <person name="Wedrychowicz H."/>
        </authorList>
    </citation>
    <scope>NUCLEOTIDE SEQUENCE [LARGE SCALE GENOMIC DNA]</scope>
    <source>
        <strain evidence="10 11">DSM 19022</strain>
    </source>
</reference>
<dbReference type="InterPro" id="IPR013471">
    <property type="entry name" value="RNase_Z/BN"/>
</dbReference>
<gene>
    <name evidence="8" type="primary">rnz</name>
    <name evidence="10" type="ORF">SAMN02745176_02740</name>
</gene>
<feature type="binding site" evidence="8">
    <location>
        <position position="221"/>
    </location>
    <ligand>
        <name>Zn(2+)</name>
        <dbReference type="ChEBI" id="CHEBI:29105"/>
        <label>1</label>
        <note>catalytic</note>
    </ligand>
</feature>
<comment type="subunit">
    <text evidence="1 8">Homodimer.</text>
</comment>
<dbReference type="Proteomes" id="UP000184442">
    <property type="component" value="Unassembled WGS sequence"/>
</dbReference>
<dbReference type="NCBIfam" id="TIGR02651">
    <property type="entry name" value="RNase_Z"/>
    <property type="match status" value="1"/>
</dbReference>
<dbReference type="RefSeq" id="WP_073026735.1">
    <property type="nucleotide sequence ID" value="NZ_FQZS01000020.1"/>
</dbReference>
<comment type="catalytic activity">
    <reaction evidence="8">
        <text>Endonucleolytic cleavage of RNA, removing extra 3' nucleotides from tRNA precursor, generating 3' termini of tRNAs. A 3'-hydroxy group is left at the tRNA terminus and a 5'-phosphoryl group is left at the trailer molecule.</text>
        <dbReference type="EC" id="3.1.26.11"/>
    </reaction>
</comment>
<keyword evidence="7 8" id="KW-0862">Zinc</keyword>
<evidence type="ECO:0000256" key="6">
    <source>
        <dbReference type="ARBA" id="ARBA00022801"/>
    </source>
</evidence>
<feature type="binding site" evidence="8">
    <location>
        <position position="153"/>
    </location>
    <ligand>
        <name>Zn(2+)</name>
        <dbReference type="ChEBI" id="CHEBI:29105"/>
        <label>1</label>
        <note>catalytic</note>
    </ligand>
</feature>
<evidence type="ECO:0000313" key="10">
    <source>
        <dbReference type="EMBL" id="SHJ19902.1"/>
    </source>
</evidence>
<dbReference type="EC" id="3.1.26.11" evidence="8"/>
<keyword evidence="11" id="KW-1185">Reference proteome</keyword>
<protein>
    <recommendedName>
        <fullName evidence="8">Ribonuclease Z</fullName>
        <shortName evidence="8">RNase Z</shortName>
        <ecNumber evidence="8">3.1.26.11</ecNumber>
    </recommendedName>
    <alternativeName>
        <fullName evidence="8">tRNA 3 endonuclease</fullName>
    </alternativeName>
    <alternativeName>
        <fullName evidence="8">tRNase Z</fullName>
    </alternativeName>
</protein>
<feature type="binding site" evidence="8">
    <location>
        <position position="221"/>
    </location>
    <ligand>
        <name>Zn(2+)</name>
        <dbReference type="ChEBI" id="CHEBI:29105"/>
        <label>2</label>
        <note>catalytic</note>
    </ligand>
</feature>
<feature type="domain" description="Metallo-beta-lactamase" evidence="9">
    <location>
        <begin position="19"/>
        <end position="204"/>
    </location>
</feature>
<dbReference type="SMART" id="SM00849">
    <property type="entry name" value="Lactamase_B"/>
    <property type="match status" value="1"/>
</dbReference>
<feature type="binding site" evidence="8">
    <location>
        <position position="65"/>
    </location>
    <ligand>
        <name>Zn(2+)</name>
        <dbReference type="ChEBI" id="CHEBI:29105"/>
        <label>2</label>
        <note>catalytic</note>
    </ligand>
</feature>
<evidence type="ECO:0000256" key="4">
    <source>
        <dbReference type="ARBA" id="ARBA00022723"/>
    </source>
</evidence>
<comment type="cofactor">
    <cofactor evidence="8">
        <name>Zn(2+)</name>
        <dbReference type="ChEBI" id="CHEBI:29105"/>
    </cofactor>
    <text evidence="8">Binds 2 Zn(2+) ions.</text>
</comment>
<dbReference type="AlphaFoldDB" id="A0A1M6HCJ7"/>
<evidence type="ECO:0000256" key="1">
    <source>
        <dbReference type="ARBA" id="ARBA00011738"/>
    </source>
</evidence>
<dbReference type="GO" id="GO:0042781">
    <property type="term" value="F:3'-tRNA processing endoribonuclease activity"/>
    <property type="evidence" value="ECO:0007669"/>
    <property type="project" value="UniProtKB-UniRule"/>
</dbReference>
<dbReference type="STRING" id="1122184.SAMN02745176_02740"/>
<dbReference type="SUPFAM" id="SSF56281">
    <property type="entry name" value="Metallo-hydrolase/oxidoreductase"/>
    <property type="match status" value="1"/>
</dbReference>